<accession>A0ABP9KBT1</accession>
<keyword evidence="2" id="KW-1185">Reference proteome</keyword>
<gene>
    <name evidence="1" type="ORF">GCM10023318_28640</name>
</gene>
<evidence type="ECO:0000313" key="2">
    <source>
        <dbReference type="Proteomes" id="UP001500603"/>
    </source>
</evidence>
<sequence length="107" mass="10818">MFRVTTTGANAEVGTDFGVAHRVSAHGLGRFGDNAVATICSGKVTRGVPTDVGEMNIAQLPGLLAGRESLGGSVPFACAMTGAGWLSPGRESPRRRCGVDAAISGVC</sequence>
<reference evidence="2" key="1">
    <citation type="journal article" date="2019" name="Int. J. Syst. Evol. Microbiol.">
        <title>The Global Catalogue of Microorganisms (GCM) 10K type strain sequencing project: providing services to taxonomists for standard genome sequencing and annotation.</title>
        <authorList>
            <consortium name="The Broad Institute Genomics Platform"/>
            <consortium name="The Broad Institute Genome Sequencing Center for Infectious Disease"/>
            <person name="Wu L."/>
            <person name="Ma J."/>
        </authorList>
    </citation>
    <scope>NUCLEOTIDE SEQUENCE [LARGE SCALE GENOMIC DNA]</scope>
    <source>
        <strain evidence="2">JCM 18298</strain>
    </source>
</reference>
<comment type="caution">
    <text evidence="1">The sequence shown here is derived from an EMBL/GenBank/DDBJ whole genome shotgun (WGS) entry which is preliminary data.</text>
</comment>
<dbReference type="EMBL" id="BAABJM010000002">
    <property type="protein sequence ID" value="GAA5054085.1"/>
    <property type="molecule type" value="Genomic_DNA"/>
</dbReference>
<name>A0ABP9KBT1_9NOCA</name>
<dbReference type="Proteomes" id="UP001500603">
    <property type="component" value="Unassembled WGS sequence"/>
</dbReference>
<protein>
    <submittedName>
        <fullName evidence="1">Uncharacterized protein</fullName>
    </submittedName>
</protein>
<proteinExistence type="predicted"/>
<organism evidence="1 2">
    <name type="scientific">Nocardia callitridis</name>
    <dbReference type="NCBI Taxonomy" id="648753"/>
    <lineage>
        <taxon>Bacteria</taxon>
        <taxon>Bacillati</taxon>
        <taxon>Actinomycetota</taxon>
        <taxon>Actinomycetes</taxon>
        <taxon>Mycobacteriales</taxon>
        <taxon>Nocardiaceae</taxon>
        <taxon>Nocardia</taxon>
    </lineage>
</organism>
<evidence type="ECO:0000313" key="1">
    <source>
        <dbReference type="EMBL" id="GAA5054085.1"/>
    </source>
</evidence>